<dbReference type="GO" id="GO:0005886">
    <property type="term" value="C:plasma membrane"/>
    <property type="evidence" value="ECO:0007669"/>
    <property type="project" value="UniProtKB-SubCell"/>
</dbReference>
<keyword evidence="3" id="KW-0813">Transport</keyword>
<dbReference type="EMBL" id="AP018203">
    <property type="protein sequence ID" value="BAY56036.1"/>
    <property type="molecule type" value="Genomic_DNA"/>
</dbReference>
<keyword evidence="9" id="KW-0175">Coiled coil</keyword>
<dbReference type="GO" id="GO:0015031">
    <property type="term" value="P:protein transport"/>
    <property type="evidence" value="ECO:0007669"/>
    <property type="project" value="InterPro"/>
</dbReference>
<evidence type="ECO:0000256" key="5">
    <source>
        <dbReference type="ARBA" id="ARBA00022519"/>
    </source>
</evidence>
<comment type="subcellular location">
    <subcellularLocation>
        <location evidence="1">Cell inner membrane</location>
        <topology evidence="1">Single-pass membrane protein</topology>
    </subcellularLocation>
</comment>
<proteinExistence type="inferred from homology"/>
<organism evidence="12 13">
    <name type="scientific">Leptolyngbya boryana NIES-2135</name>
    <dbReference type="NCBI Taxonomy" id="1973484"/>
    <lineage>
        <taxon>Bacteria</taxon>
        <taxon>Bacillati</taxon>
        <taxon>Cyanobacteriota</taxon>
        <taxon>Cyanophyceae</taxon>
        <taxon>Leptolyngbyales</taxon>
        <taxon>Leptolyngbyaceae</taxon>
        <taxon>Leptolyngbya group</taxon>
        <taxon>Leptolyngbya</taxon>
    </lineage>
</organism>
<dbReference type="Gene3D" id="2.40.50.100">
    <property type="match status" value="1"/>
</dbReference>
<dbReference type="NCBIfam" id="TIGR01843">
    <property type="entry name" value="type_I_hlyD"/>
    <property type="match status" value="1"/>
</dbReference>
<evidence type="ECO:0000256" key="7">
    <source>
        <dbReference type="ARBA" id="ARBA00022989"/>
    </source>
</evidence>
<evidence type="ECO:0000259" key="11">
    <source>
        <dbReference type="Pfam" id="PF26002"/>
    </source>
</evidence>
<dbReference type="Pfam" id="PF26002">
    <property type="entry name" value="Beta-barrel_AprE"/>
    <property type="match status" value="1"/>
</dbReference>
<evidence type="ECO:0000256" key="6">
    <source>
        <dbReference type="ARBA" id="ARBA00022692"/>
    </source>
</evidence>
<dbReference type="Proteomes" id="UP000217895">
    <property type="component" value="Chromosome"/>
</dbReference>
<feature type="coiled-coil region" evidence="9">
    <location>
        <begin position="244"/>
        <end position="303"/>
    </location>
</feature>
<dbReference type="InterPro" id="IPR010129">
    <property type="entry name" value="T1SS_HlyD"/>
</dbReference>
<dbReference type="PRINTS" id="PR01490">
    <property type="entry name" value="RTXTOXIND"/>
</dbReference>
<evidence type="ECO:0000313" key="13">
    <source>
        <dbReference type="Proteomes" id="UP000217895"/>
    </source>
</evidence>
<dbReference type="Gene3D" id="1.10.287.470">
    <property type="entry name" value="Helix hairpin bin"/>
    <property type="match status" value="1"/>
</dbReference>
<feature type="coiled-coil region" evidence="9">
    <location>
        <begin position="118"/>
        <end position="145"/>
    </location>
</feature>
<evidence type="ECO:0000256" key="9">
    <source>
        <dbReference type="SAM" id="Coils"/>
    </source>
</evidence>
<comment type="similarity">
    <text evidence="2">Belongs to the membrane fusion protein (MFP) (TC 8.A.1) family.</text>
</comment>
<keyword evidence="5" id="KW-0997">Cell inner membrane</keyword>
<evidence type="ECO:0000256" key="2">
    <source>
        <dbReference type="ARBA" id="ARBA00009477"/>
    </source>
</evidence>
<gene>
    <name evidence="12" type="ORF">NIES2135_28640</name>
</gene>
<evidence type="ECO:0000256" key="10">
    <source>
        <dbReference type="SAM" id="MobiDB-lite"/>
    </source>
</evidence>
<evidence type="ECO:0000256" key="1">
    <source>
        <dbReference type="ARBA" id="ARBA00004377"/>
    </source>
</evidence>
<keyword evidence="4" id="KW-1003">Cell membrane</keyword>
<dbReference type="AlphaFoldDB" id="A0A1Z4JH07"/>
<keyword evidence="13" id="KW-1185">Reference proteome</keyword>
<evidence type="ECO:0000256" key="8">
    <source>
        <dbReference type="ARBA" id="ARBA00023136"/>
    </source>
</evidence>
<dbReference type="PANTHER" id="PTHR30386">
    <property type="entry name" value="MEMBRANE FUSION SUBUNIT OF EMRAB-TOLC MULTIDRUG EFFLUX PUMP"/>
    <property type="match status" value="1"/>
</dbReference>
<evidence type="ECO:0000313" key="12">
    <source>
        <dbReference type="EMBL" id="BAY56036.1"/>
    </source>
</evidence>
<dbReference type="PANTHER" id="PTHR30386:SF26">
    <property type="entry name" value="TRANSPORT PROTEIN COMB"/>
    <property type="match status" value="1"/>
</dbReference>
<keyword evidence="6" id="KW-0812">Transmembrane</keyword>
<protein>
    <submittedName>
        <fullName evidence="12">Secretion protein HlyD</fullName>
    </submittedName>
</protein>
<dbReference type="InterPro" id="IPR050739">
    <property type="entry name" value="MFP"/>
</dbReference>
<dbReference type="SUPFAM" id="SSF111369">
    <property type="entry name" value="HlyD-like secretion proteins"/>
    <property type="match status" value="1"/>
</dbReference>
<evidence type="ECO:0000256" key="4">
    <source>
        <dbReference type="ARBA" id="ARBA00022475"/>
    </source>
</evidence>
<feature type="domain" description="AprE-like beta-barrel" evidence="11">
    <location>
        <begin position="345"/>
        <end position="434"/>
    </location>
</feature>
<accession>A0A1Z4JH07</accession>
<feature type="compositionally biased region" description="Polar residues" evidence="10">
    <location>
        <begin position="1"/>
        <end position="15"/>
    </location>
</feature>
<reference evidence="12 13" key="1">
    <citation type="submission" date="2017-06" db="EMBL/GenBank/DDBJ databases">
        <title>Genome sequencing of cyanobaciteial culture collection at National Institute for Environmental Studies (NIES).</title>
        <authorList>
            <person name="Hirose Y."/>
            <person name="Shimura Y."/>
            <person name="Fujisawa T."/>
            <person name="Nakamura Y."/>
            <person name="Kawachi M."/>
        </authorList>
    </citation>
    <scope>NUCLEOTIDE SEQUENCE [LARGE SCALE GENOMIC DNA]</scope>
    <source>
        <strain evidence="12 13">NIES-2135</strain>
    </source>
</reference>
<sequence length="457" mass="50916">MVQLAPHNQGSPVNDQQHDQQTENSFPKPSGSAHSHWSAPLEAVLDQPPSTLPLRLMVGGAVFSICFASWAWFGQINEVARAQGRLIPRGSVYKVNPTETGKVSRILVEEGKPVKAGQVMMELDNEQANHEVERLEKERTAAQIEWSQTQSLLAQVQLQAESRLDAMHAEMRAQQVEISQGKTNIATTQQLLDQLNEDAIAQETRLKRFQPLVEAGAIAQEQVFQVQQGLRDRQRTITEQQGTLQRSVEDIERLNAGIAQKQAEQAELQQQSNQQVRQLEIKLSQIQARISELQTLIAAANSKLRERYLYAPTSGIVSALSLRHPGEVVQLGQAIAEISPAQKPLILSAVLPNQEAGFVKVGMPVQVKLDAYPYQDYGIVTGHVAKISPDAQPDERLGRVYHIEVELERSYITKDQQKVLFKAGQTATAEIVTRQRRIVDLLFDPLKKLQASNNVIQ</sequence>
<keyword evidence="7" id="KW-1133">Transmembrane helix</keyword>
<evidence type="ECO:0000256" key="3">
    <source>
        <dbReference type="ARBA" id="ARBA00022448"/>
    </source>
</evidence>
<name>A0A1Z4JH07_LEPBY</name>
<keyword evidence="8" id="KW-0472">Membrane</keyword>
<feature type="region of interest" description="Disordered" evidence="10">
    <location>
        <begin position="1"/>
        <end position="36"/>
    </location>
</feature>
<feature type="compositionally biased region" description="Polar residues" evidence="10">
    <location>
        <begin position="22"/>
        <end position="35"/>
    </location>
</feature>
<dbReference type="InterPro" id="IPR058982">
    <property type="entry name" value="Beta-barrel_AprE"/>
</dbReference>
<dbReference type="Gene3D" id="2.40.30.170">
    <property type="match status" value="1"/>
</dbReference>